<feature type="compositionally biased region" description="Gly residues" evidence="1">
    <location>
        <begin position="456"/>
        <end position="466"/>
    </location>
</feature>
<evidence type="ECO:0000313" key="3">
    <source>
        <dbReference type="Proteomes" id="UP001199054"/>
    </source>
</evidence>
<comment type="caution">
    <text evidence="2">The sequence shown here is derived from an EMBL/GenBank/DDBJ whole genome shotgun (WGS) entry which is preliminary data.</text>
</comment>
<dbReference type="Proteomes" id="UP001199054">
    <property type="component" value="Unassembled WGS sequence"/>
</dbReference>
<evidence type="ECO:0008006" key="4">
    <source>
        <dbReference type="Google" id="ProtNLM"/>
    </source>
</evidence>
<accession>A0ABS8B8D3</accession>
<feature type="region of interest" description="Disordered" evidence="1">
    <location>
        <begin position="414"/>
        <end position="466"/>
    </location>
</feature>
<organism evidence="2 3">
    <name type="scientific">Streptomyces antimicrobicus</name>
    <dbReference type="NCBI Taxonomy" id="2883108"/>
    <lineage>
        <taxon>Bacteria</taxon>
        <taxon>Bacillati</taxon>
        <taxon>Actinomycetota</taxon>
        <taxon>Actinomycetes</taxon>
        <taxon>Kitasatosporales</taxon>
        <taxon>Streptomycetaceae</taxon>
        <taxon>Streptomyces</taxon>
    </lineage>
</organism>
<protein>
    <recommendedName>
        <fullName evidence="4">Transcriptional regulator</fullName>
    </recommendedName>
</protein>
<sequence>MTAADSTARTAHVLPGYRPEDAFLAVELDPPPAEYVWHDEHAEQQERRYGPGTAYRQWLAVDVSEGGVWFGDTDWRAPAEDHVGRLPGVPRKALGDGAVPPPAIVVRLLDHLTHDERRGCSWRFFSAEELHALALRILPAVQRLVDSIHRIGPAGELEWSAEAATAWDDVEQATTHSFDPSGRLVRPAPRTTPTPAWRVEVGAFLALNPDLCETSWAVATDAELDAWADYRPPTGYGGVPGRMCHAAGRRLEEGFTFYGHRAALYAYRAQACGDRTPTEARVWLETTETGRGAWEAAKPLGATLADVPDCVLASLAEGFQNAAHAEGLVLTGLPAYLRGLRAEERSAVDRQLVREAEEVERLEHVLKDFRAARNRTVTRILAWSDGRSDAEIARLASMPEDHVSGWRARLTDEETVAAPGPERHGPERHGPERHGPERHGPERHGPERPAPEQPGPDGGQTGSGRP</sequence>
<feature type="compositionally biased region" description="Basic and acidic residues" evidence="1">
    <location>
        <begin position="421"/>
        <end position="450"/>
    </location>
</feature>
<gene>
    <name evidence="2" type="ORF">LG632_15975</name>
</gene>
<reference evidence="2 3" key="1">
    <citation type="submission" date="2021-10" db="EMBL/GenBank/DDBJ databases">
        <title>Streptomyces sp. strain SMC 277, a novel streptomycete isolated from soil.</title>
        <authorList>
            <person name="Chanama M."/>
        </authorList>
    </citation>
    <scope>NUCLEOTIDE SEQUENCE [LARGE SCALE GENOMIC DNA]</scope>
    <source>
        <strain evidence="2 3">SMC 277</strain>
    </source>
</reference>
<proteinExistence type="predicted"/>
<dbReference type="RefSeq" id="WP_226727913.1">
    <property type="nucleotide sequence ID" value="NZ_JAJAUY010000055.1"/>
</dbReference>
<dbReference type="EMBL" id="JAJAUY010000055">
    <property type="protein sequence ID" value="MCB5180876.1"/>
    <property type="molecule type" value="Genomic_DNA"/>
</dbReference>
<name>A0ABS8B8D3_9ACTN</name>
<keyword evidence="3" id="KW-1185">Reference proteome</keyword>
<evidence type="ECO:0000256" key="1">
    <source>
        <dbReference type="SAM" id="MobiDB-lite"/>
    </source>
</evidence>
<evidence type="ECO:0000313" key="2">
    <source>
        <dbReference type="EMBL" id="MCB5180876.1"/>
    </source>
</evidence>